<proteinExistence type="predicted"/>
<dbReference type="Gene3D" id="2.60.40.4270">
    <property type="entry name" value="Listeria-Bacteroides repeat domain"/>
    <property type="match status" value="2"/>
</dbReference>
<sequence>MFHLHPRRLAPRSLRRGIAAAGTALALTLAVLAVPTGATSAAHAATATTSSTDTTSSTVAPLITYDFDNDSGTTVTDSSGNGLNGSWQAGPSTPGTPAYVTGLNGTGKAAHVNAGGINNNIKLPLVAGKTDGTGSFAVSFWWYDVSEHSDSVFFGNQNFSSCGDPGLSFYHNGGYGQRFCSGNGFSTGNYAMQNNASTFQNKWVQYSFVYDSTAKTLSYYIDGELAPVNAYGPNPATVTTTTGFFDAVNKYAWYIGNDGTGQYGEYDDAYVDDFNYYDQTISADQIQSDYLTNRPVSQNAAPTVEYNFDNDSGTTVTDSSGNGYNGTWQSGLTTAGTPTYVTGVSGQAAHVNAGTTSSSQVNNNIEVPLVAGKTDASGSFAVQFWWYDVNEVSDAMFVGNGNFNSCGDTGLNFYHNSGYGQRLCAPSIANGSNYAAENTNSAYEFHDKWVNYAFVYDASTQALSYYINGQLAPADAGYSNPTIVNAANFDSGKPWFIGSDGTGTYGEHDDGYVDGFDYYDQAISGGQVLADYVVGAPKAVTVTSGGHGTASASPNPAQTGDTVTLADQPDAGYHFADWTVTSPTTGAPTIGAANTFTMGSTPVTVQANFAPNTYSVQYDDNGGTGTLADSTLTYDQAAALSTNTLTRSGYTFAGWATTAGGAPAYTDGQQVTNLTATDGGTVTLYATWVPDSAAQVTVTSAGHGTASLSGGGWYATQGSTATLTATPDAGYHLASWKVLSPSDGSLTVSANSTFTVPATDVSVEAVFAANTYTVAFDGNGSDNGTTAGETFTYDTEAPLSPNGYARDGYQLAGWSTSKTGAVAYADMETVDNLTTVNGGTVTLYAQWTKLAVKPGDWSTLPQGFITDTFELPTETATAAVDQPILGLWNGTAPTTYTKVSGASWLSVSDDGTVTGHAPALQPGAEGTITVEATNGTTTSDLLVEVPVAKFKASPQLRTATWNAWDDGSHVTDAVGKNLATVAANGLGVIGFTGGGYKMATAVAAALGWQAHGNGDLGIVSAYPAAFRSPKAFPTATAPVAGEVISVGGDPLTVWDAQLDNASFGPDAVVNGTTNPKTLVADELATTRYKQAEAVVKEITPSLRGLTPVLLLGDLESPSSSDWTSKTASEHSGVGAVNWPVTQLFARAGLVDSYRTVNRDPVSDPGVTWPVVPTTDASGHAEPADRVDYVDYKGGLSLVDSDTLVTGWPSAGDVADHSWASDHAAVVSTFELRGPGVFGQMPAPMAPAVPQVTVTKDTLTVGAGKAPAPATFLKDIGAKAPSGSSLHADLSAVGFSTAGWYTAAVTATRDGVTSDPVLVAVDVTP</sequence>
<evidence type="ECO:0000313" key="5">
    <source>
        <dbReference type="EMBL" id="MFC4245205.1"/>
    </source>
</evidence>
<dbReference type="Pfam" id="PF18998">
    <property type="entry name" value="Flg_new_2"/>
    <property type="match status" value="2"/>
</dbReference>
<dbReference type="SUPFAM" id="SSF49899">
    <property type="entry name" value="Concanavalin A-like lectins/glucanases"/>
    <property type="match status" value="2"/>
</dbReference>
<feature type="domain" description="Internalin I Ig-like" evidence="3">
    <location>
        <begin position="1258"/>
        <end position="1322"/>
    </location>
</feature>
<dbReference type="Pfam" id="PF18981">
    <property type="entry name" value="InlK_D3"/>
    <property type="match status" value="1"/>
</dbReference>
<protein>
    <submittedName>
        <fullName evidence="5">InlB B-repeat-containing protein</fullName>
    </submittedName>
</protein>
<dbReference type="Gene3D" id="2.60.120.200">
    <property type="match status" value="2"/>
</dbReference>
<dbReference type="Gene3D" id="3.60.10.10">
    <property type="entry name" value="Endonuclease/exonuclease/phosphatase"/>
    <property type="match status" value="1"/>
</dbReference>
<feature type="signal peptide" evidence="2">
    <location>
        <begin position="1"/>
        <end position="44"/>
    </location>
</feature>
<keyword evidence="2" id="KW-0732">Signal</keyword>
<evidence type="ECO:0000256" key="1">
    <source>
        <dbReference type="ARBA" id="ARBA00004196"/>
    </source>
</evidence>
<feature type="chain" id="PRO_5046791726" evidence="2">
    <location>
        <begin position="45"/>
        <end position="1324"/>
    </location>
</feature>
<accession>A0ABV8QA65</accession>
<evidence type="ECO:0000313" key="6">
    <source>
        <dbReference type="Proteomes" id="UP001595900"/>
    </source>
</evidence>
<dbReference type="Pfam" id="PF09479">
    <property type="entry name" value="Flg_new"/>
    <property type="match status" value="2"/>
</dbReference>
<name>A0ABV8QA65_9MICO</name>
<gene>
    <name evidence="5" type="ORF">ACFOYW_17690</name>
</gene>
<evidence type="ECO:0000256" key="2">
    <source>
        <dbReference type="SAM" id="SignalP"/>
    </source>
</evidence>
<comment type="caution">
    <text evidence="5">The sequence shown here is derived from an EMBL/GenBank/DDBJ whole genome shotgun (WGS) entry which is preliminary data.</text>
</comment>
<dbReference type="RefSeq" id="WP_390232128.1">
    <property type="nucleotide sequence ID" value="NZ_JBHSCN010000022.1"/>
</dbReference>
<keyword evidence="6" id="KW-1185">Reference proteome</keyword>
<dbReference type="InterPro" id="IPR013320">
    <property type="entry name" value="ConA-like_dom_sf"/>
</dbReference>
<dbReference type="InterPro" id="IPR036691">
    <property type="entry name" value="Endo/exonu/phosph_ase_sf"/>
</dbReference>
<dbReference type="Proteomes" id="UP001595900">
    <property type="component" value="Unassembled WGS sequence"/>
</dbReference>
<dbReference type="InterPro" id="IPR042229">
    <property type="entry name" value="Listeria/Bacterioides_rpt_sf"/>
</dbReference>
<feature type="domain" description="Bacterial repeat" evidence="4">
    <location>
        <begin position="540"/>
        <end position="612"/>
    </location>
</feature>
<evidence type="ECO:0000259" key="3">
    <source>
        <dbReference type="Pfam" id="PF18981"/>
    </source>
</evidence>
<dbReference type="PANTHER" id="PTHR41349:SF1">
    <property type="entry name" value="PROTEIN CBG08683"/>
    <property type="match status" value="1"/>
</dbReference>
<feature type="domain" description="Bacterial repeat" evidence="4">
    <location>
        <begin position="695"/>
        <end position="770"/>
    </location>
</feature>
<comment type="subcellular location">
    <subcellularLocation>
        <location evidence="1">Cell envelope</location>
    </subcellularLocation>
</comment>
<dbReference type="NCBIfam" id="TIGR02543">
    <property type="entry name" value="List_Bact_rpt"/>
    <property type="match status" value="1"/>
</dbReference>
<dbReference type="Gene3D" id="2.60.40.10">
    <property type="entry name" value="Immunoglobulins"/>
    <property type="match status" value="1"/>
</dbReference>
<dbReference type="InterPro" id="IPR013378">
    <property type="entry name" value="InlB-like_B-rpt"/>
</dbReference>
<dbReference type="InterPro" id="IPR044060">
    <property type="entry name" value="Bacterial_rp_domain"/>
</dbReference>
<dbReference type="InterPro" id="IPR013783">
    <property type="entry name" value="Ig-like_fold"/>
</dbReference>
<dbReference type="EMBL" id="JBHSCN010000022">
    <property type="protein sequence ID" value="MFC4245205.1"/>
    <property type="molecule type" value="Genomic_DNA"/>
</dbReference>
<organism evidence="5 6">
    <name type="scientific">Gryllotalpicola reticulitermitis</name>
    <dbReference type="NCBI Taxonomy" id="1184153"/>
    <lineage>
        <taxon>Bacteria</taxon>
        <taxon>Bacillati</taxon>
        <taxon>Actinomycetota</taxon>
        <taxon>Actinomycetes</taxon>
        <taxon>Micrococcales</taxon>
        <taxon>Microbacteriaceae</taxon>
        <taxon>Gryllotalpicola</taxon>
    </lineage>
</organism>
<dbReference type="SUPFAM" id="SSF56219">
    <property type="entry name" value="DNase I-like"/>
    <property type="match status" value="1"/>
</dbReference>
<dbReference type="PANTHER" id="PTHR41349">
    <property type="match status" value="1"/>
</dbReference>
<evidence type="ECO:0000259" key="4">
    <source>
        <dbReference type="Pfam" id="PF18998"/>
    </source>
</evidence>
<reference evidence="6" key="1">
    <citation type="journal article" date="2019" name="Int. J. Syst. Evol. Microbiol.">
        <title>The Global Catalogue of Microorganisms (GCM) 10K type strain sequencing project: providing services to taxonomists for standard genome sequencing and annotation.</title>
        <authorList>
            <consortium name="The Broad Institute Genomics Platform"/>
            <consortium name="The Broad Institute Genome Sequencing Center for Infectious Disease"/>
            <person name="Wu L."/>
            <person name="Ma J."/>
        </authorList>
    </citation>
    <scope>NUCLEOTIDE SEQUENCE [LARGE SCALE GENOMIC DNA]</scope>
    <source>
        <strain evidence="6">CGMCC 1.10363</strain>
    </source>
</reference>
<dbReference type="InterPro" id="IPR044056">
    <property type="entry name" value="InlI_Ig-like"/>
</dbReference>